<evidence type="ECO:0000313" key="3">
    <source>
        <dbReference type="EMBL" id="SUN57177.1"/>
    </source>
</evidence>
<name>A0A380JZA2_9STRE</name>
<keyword evidence="2" id="KW-1133">Transmembrane helix</keyword>
<feature type="transmembrane region" description="Helical" evidence="2">
    <location>
        <begin position="114"/>
        <end position="137"/>
    </location>
</feature>
<evidence type="ECO:0000256" key="1">
    <source>
        <dbReference type="SAM" id="Coils"/>
    </source>
</evidence>
<keyword evidence="2" id="KW-0812">Transmembrane</keyword>
<gene>
    <name evidence="3" type="ORF">NCTC13767_00050</name>
    <name evidence="4" type="ORF">NCTC13767_00065</name>
</gene>
<dbReference type="EMBL" id="UHFM01000003">
    <property type="protein sequence ID" value="SUN57177.1"/>
    <property type="molecule type" value="Genomic_DNA"/>
</dbReference>
<evidence type="ECO:0000256" key="2">
    <source>
        <dbReference type="SAM" id="Phobius"/>
    </source>
</evidence>
<evidence type="ECO:0000313" key="4">
    <source>
        <dbReference type="EMBL" id="SUN57219.1"/>
    </source>
</evidence>
<accession>A0A380JZA2</accession>
<organism evidence="4 5">
    <name type="scientific">Streptococcus gallolyticus</name>
    <dbReference type="NCBI Taxonomy" id="315405"/>
    <lineage>
        <taxon>Bacteria</taxon>
        <taxon>Bacillati</taxon>
        <taxon>Bacillota</taxon>
        <taxon>Bacilli</taxon>
        <taxon>Lactobacillales</taxon>
        <taxon>Streptococcaceae</taxon>
        <taxon>Streptococcus</taxon>
    </lineage>
</organism>
<feature type="coiled-coil region" evidence="1">
    <location>
        <begin position="33"/>
        <end position="110"/>
    </location>
</feature>
<evidence type="ECO:0000313" key="5">
    <source>
        <dbReference type="Proteomes" id="UP000254510"/>
    </source>
</evidence>
<proteinExistence type="predicted"/>
<feature type="transmembrane region" description="Helical" evidence="2">
    <location>
        <begin position="162"/>
        <end position="183"/>
    </location>
</feature>
<dbReference type="Proteomes" id="UP000254510">
    <property type="component" value="Unassembled WGS sequence"/>
</dbReference>
<keyword evidence="1" id="KW-0175">Coiled coil</keyword>
<dbReference type="AlphaFoldDB" id="A0A380JZA2"/>
<sequence>MNKDEQLVVQVLNAYKNGKIDFSNVPELYRLVRQEVNKDFRDYQEKIEAVANQKMESAIQEQLHRLEAENLKATILKDIQVEKQALLALKKELNEQKEQIKADRKREIVERYGILIANIVCLFCFLVVGILIGRWIYKGIWDGWGLHILYDTVIEIQPKHPYGAVVLGLGGFGLIGAGIYGSFRLMYEASTTWLDQRPKIFKRIFPKK</sequence>
<keyword evidence="2" id="KW-0472">Membrane</keyword>
<reference evidence="4 5" key="1">
    <citation type="submission" date="2018-06" db="EMBL/GenBank/DDBJ databases">
        <authorList>
            <consortium name="Pathogen Informatics"/>
            <person name="Doyle S."/>
        </authorList>
    </citation>
    <scope>NUCLEOTIDE SEQUENCE [LARGE SCALE GENOMIC DNA]</scope>
    <source>
        <strain evidence="4 5">NCTC13767</strain>
    </source>
</reference>
<protein>
    <submittedName>
        <fullName evidence="4">Putative mobilization protein</fullName>
    </submittedName>
</protein>
<dbReference type="EMBL" id="UHFM01000003">
    <property type="protein sequence ID" value="SUN57219.1"/>
    <property type="molecule type" value="Genomic_DNA"/>
</dbReference>